<evidence type="ECO:0000313" key="14">
    <source>
        <dbReference type="EMBL" id="KAK9224262.1"/>
    </source>
</evidence>
<feature type="domain" description="Peptidase S8/S53" evidence="10">
    <location>
        <begin position="147"/>
        <end position="610"/>
    </location>
</feature>
<evidence type="ECO:0000313" key="15">
    <source>
        <dbReference type="Proteomes" id="UP001428341"/>
    </source>
</evidence>
<accession>A0AAP0QYY3</accession>
<feature type="domain" description="Subtilisin-like protease fibronectin type-III" evidence="13">
    <location>
        <begin position="678"/>
        <end position="773"/>
    </location>
</feature>
<comment type="similarity">
    <text evidence="1 8">Belongs to the peptidase S8 family.</text>
</comment>
<protein>
    <submittedName>
        <fullName evidence="14">Uncharacterized protein</fullName>
    </submittedName>
</protein>
<dbReference type="FunFam" id="3.40.50.200:FF:000006">
    <property type="entry name" value="Subtilisin-like protease SBT1.5"/>
    <property type="match status" value="1"/>
</dbReference>
<reference evidence="14 15" key="1">
    <citation type="submission" date="2024-05" db="EMBL/GenBank/DDBJ databases">
        <title>Haplotype-resolved chromosome-level genome assembly of Huyou (Citrus changshanensis).</title>
        <authorList>
            <person name="Miao C."/>
            <person name="Chen W."/>
            <person name="Wu Y."/>
            <person name="Wang L."/>
            <person name="Zhao S."/>
            <person name="Grierson D."/>
            <person name="Xu C."/>
            <person name="Chen K."/>
        </authorList>
    </citation>
    <scope>NUCLEOTIDE SEQUENCE [LARGE SCALE GENOMIC DNA]</scope>
    <source>
        <strain evidence="14">01-14</strain>
        <tissue evidence="14">Leaf</tissue>
    </source>
</reference>
<dbReference type="FunFam" id="3.30.70.80:FF:000002">
    <property type="entry name" value="Subtilisin-like protease SBT5.3"/>
    <property type="match status" value="1"/>
</dbReference>
<feature type="signal peptide" evidence="9">
    <location>
        <begin position="1"/>
        <end position="30"/>
    </location>
</feature>
<evidence type="ECO:0000259" key="10">
    <source>
        <dbReference type="Pfam" id="PF00082"/>
    </source>
</evidence>
<dbReference type="FunFam" id="3.50.30.30:FF:000005">
    <property type="entry name" value="subtilisin-like protease SBT1.5"/>
    <property type="match status" value="1"/>
</dbReference>
<dbReference type="InterPro" id="IPR015500">
    <property type="entry name" value="Peptidase_S8_subtilisin-rel"/>
</dbReference>
<dbReference type="InterPro" id="IPR037045">
    <property type="entry name" value="S8pro/Inhibitor_I9_sf"/>
</dbReference>
<dbReference type="PRINTS" id="PR00723">
    <property type="entry name" value="SUBTILISIN"/>
</dbReference>
<keyword evidence="4 8" id="KW-0378">Hydrolase</keyword>
<dbReference type="Pfam" id="PF02225">
    <property type="entry name" value="PA"/>
    <property type="match status" value="1"/>
</dbReference>
<feature type="active site" description="Charge relay system" evidence="7 8">
    <location>
        <position position="229"/>
    </location>
</feature>
<gene>
    <name evidence="14" type="ORF">WN944_012712</name>
</gene>
<evidence type="ECO:0000259" key="12">
    <source>
        <dbReference type="Pfam" id="PF05922"/>
    </source>
</evidence>
<keyword evidence="5 8" id="KW-0720">Serine protease</keyword>
<evidence type="ECO:0000256" key="9">
    <source>
        <dbReference type="SAM" id="SignalP"/>
    </source>
</evidence>
<dbReference type="InterPro" id="IPR000209">
    <property type="entry name" value="Peptidase_S8/S53_dom"/>
</dbReference>
<dbReference type="InterPro" id="IPR045051">
    <property type="entry name" value="SBT"/>
</dbReference>
<dbReference type="InterPro" id="IPR034197">
    <property type="entry name" value="Peptidases_S8_3"/>
</dbReference>
<evidence type="ECO:0000256" key="3">
    <source>
        <dbReference type="ARBA" id="ARBA00022729"/>
    </source>
</evidence>
<dbReference type="CDD" id="cd04852">
    <property type="entry name" value="Peptidases_S8_3"/>
    <property type="match status" value="1"/>
</dbReference>
<evidence type="ECO:0000256" key="6">
    <source>
        <dbReference type="ARBA" id="ARBA00023180"/>
    </source>
</evidence>
<dbReference type="InterPro" id="IPR003137">
    <property type="entry name" value="PA_domain"/>
</dbReference>
<dbReference type="Proteomes" id="UP001428341">
    <property type="component" value="Unassembled WGS sequence"/>
</dbReference>
<dbReference type="PROSITE" id="PS51892">
    <property type="entry name" value="SUBTILASE"/>
    <property type="match status" value="1"/>
</dbReference>
<organism evidence="14 15">
    <name type="scientific">Citrus x changshan-huyou</name>
    <dbReference type="NCBI Taxonomy" id="2935761"/>
    <lineage>
        <taxon>Eukaryota</taxon>
        <taxon>Viridiplantae</taxon>
        <taxon>Streptophyta</taxon>
        <taxon>Embryophyta</taxon>
        <taxon>Tracheophyta</taxon>
        <taxon>Spermatophyta</taxon>
        <taxon>Magnoliopsida</taxon>
        <taxon>eudicotyledons</taxon>
        <taxon>Gunneridae</taxon>
        <taxon>Pentapetalae</taxon>
        <taxon>rosids</taxon>
        <taxon>malvids</taxon>
        <taxon>Sapindales</taxon>
        <taxon>Rutaceae</taxon>
        <taxon>Aurantioideae</taxon>
        <taxon>Citrus</taxon>
    </lineage>
</organism>
<dbReference type="Pfam" id="PF00082">
    <property type="entry name" value="Peptidase_S8"/>
    <property type="match status" value="1"/>
</dbReference>
<dbReference type="SUPFAM" id="SSF52743">
    <property type="entry name" value="Subtilisin-like"/>
    <property type="match status" value="1"/>
</dbReference>
<name>A0AAP0QYY3_9ROSI</name>
<dbReference type="GO" id="GO:0006508">
    <property type="term" value="P:proteolysis"/>
    <property type="evidence" value="ECO:0007669"/>
    <property type="project" value="UniProtKB-KW"/>
</dbReference>
<dbReference type="GO" id="GO:0004252">
    <property type="term" value="F:serine-type endopeptidase activity"/>
    <property type="evidence" value="ECO:0007669"/>
    <property type="project" value="UniProtKB-UniRule"/>
</dbReference>
<dbReference type="Pfam" id="PF17766">
    <property type="entry name" value="fn3_6"/>
    <property type="match status" value="1"/>
</dbReference>
<feature type="active site" description="Charge relay system" evidence="7 8">
    <location>
        <position position="156"/>
    </location>
</feature>
<evidence type="ECO:0000256" key="4">
    <source>
        <dbReference type="ARBA" id="ARBA00022801"/>
    </source>
</evidence>
<keyword evidence="6" id="KW-0325">Glycoprotein</keyword>
<evidence type="ECO:0000256" key="2">
    <source>
        <dbReference type="ARBA" id="ARBA00022670"/>
    </source>
</evidence>
<dbReference type="InterPro" id="IPR036852">
    <property type="entry name" value="Peptidase_S8/S53_dom_sf"/>
</dbReference>
<dbReference type="FunFam" id="2.60.40.2310:FF:000001">
    <property type="entry name" value="Subtilisin-like protease SBT1.5"/>
    <property type="match status" value="1"/>
</dbReference>
<evidence type="ECO:0000256" key="8">
    <source>
        <dbReference type="PROSITE-ProRule" id="PRU01240"/>
    </source>
</evidence>
<evidence type="ECO:0000256" key="1">
    <source>
        <dbReference type="ARBA" id="ARBA00011073"/>
    </source>
</evidence>
<feature type="active site" description="Charge relay system" evidence="7 8">
    <location>
        <position position="566"/>
    </location>
</feature>
<feature type="chain" id="PRO_5042967612" evidence="9">
    <location>
        <begin position="31"/>
        <end position="784"/>
    </location>
</feature>
<dbReference type="AlphaFoldDB" id="A0AAP0QYY3"/>
<dbReference type="InterPro" id="IPR046450">
    <property type="entry name" value="PA_dom_sf"/>
</dbReference>
<dbReference type="InterPro" id="IPR023828">
    <property type="entry name" value="Peptidase_S8_Ser-AS"/>
</dbReference>
<dbReference type="Gene3D" id="3.50.30.30">
    <property type="match status" value="1"/>
</dbReference>
<sequence length="784" mass="84715">MTMWFPISKLSLFVLCYTLISLFQAPPSFAIKQSYVVYLGSHAHGPEVTTADLDRVTDSHHEFLGSFLGSTEKARDAIFYSYQNHINGFAATLEEEEAAEIAKHPDVVSIFPNKGKKLHTTRSWDFMLLENNGVIHSSSAWGKGRFGEDIIIANLDTGVWPESKSFSDEGYGPVPSRWKGTCQNSTKEGVRCNRKLIGARYFNRAYAAYVKQHNISVNFNNTARDHEGHGTHTLSTAGGNLVPGVNVFGMGNGTAKGGSPKARVAAYKVCWPQVSDGQCFDADILKGFDMAIHDGVDVISVSLGGDPADYFNDGTAIGAFHAVKHGIVVVCSAANSGPELGTVTNVSPWIITVGASTLDREFQNFVELRNGQRFKGTSLSKSLPNDTFYPLITGLQAKAANADDTAASLCKNGALDHEKVKGKILVCLRGDTARVDKGRQAAVAGAVGMILCNDKSSGNEITADPHFLPASQITYKDGVKVLDYIKSSDNPMGYITSPSTYLNAKPSPFMASFSSAGPNKITPEILKPDITAPGVNIIAAFTGAIGATELPYDTRRIPYNIMSGTSMSCPHVAGVVGLLKTAHPDWSPSAIRSAIMTTARTRDNTANPMRDGSFKKATPFSYGSGHIRPNRAMDPGLVYDLSEDDYLDFLCSIGYNQTTIKRFFGTQYECSKSANLEDFNYPSISVPMISGSVTLSRKLKNVGSPSNYAASVREPLGISVSVEPKILAFKKIGEEKSFKVTLKPKWSGAPDNYRFGELTWTDGKHYVRSPIVVNQAQAEAESGA</sequence>
<keyword evidence="2 8" id="KW-0645">Protease</keyword>
<dbReference type="Pfam" id="PF05922">
    <property type="entry name" value="Inhibitor_I9"/>
    <property type="match status" value="1"/>
</dbReference>
<dbReference type="PROSITE" id="PS00138">
    <property type="entry name" value="SUBTILASE_SER"/>
    <property type="match status" value="1"/>
</dbReference>
<keyword evidence="3 9" id="KW-0732">Signal</keyword>
<dbReference type="Gene3D" id="3.40.50.200">
    <property type="entry name" value="Peptidase S8/S53 domain"/>
    <property type="match status" value="1"/>
</dbReference>
<dbReference type="CDD" id="cd02120">
    <property type="entry name" value="PA_subtilisin_like"/>
    <property type="match status" value="1"/>
</dbReference>
<evidence type="ECO:0000256" key="5">
    <source>
        <dbReference type="ARBA" id="ARBA00022825"/>
    </source>
</evidence>
<evidence type="ECO:0000256" key="7">
    <source>
        <dbReference type="PIRSR" id="PIRSR615500-1"/>
    </source>
</evidence>
<evidence type="ECO:0000259" key="11">
    <source>
        <dbReference type="Pfam" id="PF02225"/>
    </source>
</evidence>
<dbReference type="PANTHER" id="PTHR10795">
    <property type="entry name" value="PROPROTEIN CONVERTASE SUBTILISIN/KEXIN"/>
    <property type="match status" value="1"/>
</dbReference>
<comment type="caution">
    <text evidence="14">The sequence shown here is derived from an EMBL/GenBank/DDBJ whole genome shotgun (WGS) entry which is preliminary data.</text>
</comment>
<feature type="domain" description="Inhibitor I9" evidence="12">
    <location>
        <begin position="34"/>
        <end position="119"/>
    </location>
</feature>
<proteinExistence type="inferred from homology"/>
<dbReference type="SUPFAM" id="SSF52025">
    <property type="entry name" value="PA domain"/>
    <property type="match status" value="1"/>
</dbReference>
<dbReference type="Gene3D" id="3.30.70.80">
    <property type="entry name" value="Peptidase S8 propeptide/proteinase inhibitor I9"/>
    <property type="match status" value="1"/>
</dbReference>
<dbReference type="InterPro" id="IPR041469">
    <property type="entry name" value="Subtilisin-like_FN3"/>
</dbReference>
<keyword evidence="15" id="KW-1185">Reference proteome</keyword>
<dbReference type="Gene3D" id="2.60.40.2310">
    <property type="match status" value="1"/>
</dbReference>
<dbReference type="InterPro" id="IPR010259">
    <property type="entry name" value="S8pro/Inhibitor_I9"/>
</dbReference>
<dbReference type="EMBL" id="JBCGBO010000002">
    <property type="protein sequence ID" value="KAK9224262.1"/>
    <property type="molecule type" value="Genomic_DNA"/>
</dbReference>
<feature type="domain" description="PA" evidence="11">
    <location>
        <begin position="398"/>
        <end position="479"/>
    </location>
</feature>
<evidence type="ECO:0000259" key="13">
    <source>
        <dbReference type="Pfam" id="PF17766"/>
    </source>
</evidence>